<feature type="region of interest" description="Disordered" evidence="1">
    <location>
        <begin position="1"/>
        <end position="25"/>
    </location>
</feature>
<dbReference type="Proteomes" id="UP001603857">
    <property type="component" value="Unassembled WGS sequence"/>
</dbReference>
<name>A0ABD1LQS3_9FABA</name>
<evidence type="ECO:0000256" key="1">
    <source>
        <dbReference type="SAM" id="MobiDB-lite"/>
    </source>
</evidence>
<organism evidence="3 4">
    <name type="scientific">Flemingia macrophylla</name>
    <dbReference type="NCBI Taxonomy" id="520843"/>
    <lineage>
        <taxon>Eukaryota</taxon>
        <taxon>Viridiplantae</taxon>
        <taxon>Streptophyta</taxon>
        <taxon>Embryophyta</taxon>
        <taxon>Tracheophyta</taxon>
        <taxon>Spermatophyta</taxon>
        <taxon>Magnoliopsida</taxon>
        <taxon>eudicotyledons</taxon>
        <taxon>Gunneridae</taxon>
        <taxon>Pentapetalae</taxon>
        <taxon>rosids</taxon>
        <taxon>fabids</taxon>
        <taxon>Fabales</taxon>
        <taxon>Fabaceae</taxon>
        <taxon>Papilionoideae</taxon>
        <taxon>50 kb inversion clade</taxon>
        <taxon>NPAAA clade</taxon>
        <taxon>indigoferoid/millettioid clade</taxon>
        <taxon>Phaseoleae</taxon>
        <taxon>Flemingia</taxon>
    </lineage>
</organism>
<evidence type="ECO:0000313" key="4">
    <source>
        <dbReference type="Proteomes" id="UP001603857"/>
    </source>
</evidence>
<protein>
    <submittedName>
        <fullName evidence="3">Uncharacterized protein</fullName>
    </submittedName>
</protein>
<proteinExistence type="predicted"/>
<dbReference type="EMBL" id="JBGMDY010000008">
    <property type="protein sequence ID" value="KAL2325875.1"/>
    <property type="molecule type" value="Genomic_DNA"/>
</dbReference>
<evidence type="ECO:0000313" key="3">
    <source>
        <dbReference type="EMBL" id="KAL2325875.1"/>
    </source>
</evidence>
<dbReference type="AlphaFoldDB" id="A0ABD1LQS3"/>
<keyword evidence="2" id="KW-0812">Transmembrane</keyword>
<accession>A0ABD1LQS3</accession>
<sequence>MVTFGTMSSRGLRPEEEESHAHDRSAIGRVEREECATWTHENRLEEEESRFQRHCHRHCALPLGLWIYPKPRRVAVSTVRGRFDGFVGLAIRNSNVLVFTGGYGGGNNEEVQRVCALTLMKLVLSSALSVLLVMILLKELFRPKIILGILICIVDFTSSEDWLRLKILYRPETLLRPMTTLLCSEMIIRPDYTFCPDFVFRLDIYFNQ</sequence>
<comment type="caution">
    <text evidence="3">The sequence shown here is derived from an EMBL/GenBank/DDBJ whole genome shotgun (WGS) entry which is preliminary data.</text>
</comment>
<gene>
    <name evidence="3" type="ORF">Fmac_024933</name>
</gene>
<keyword evidence="4" id="KW-1185">Reference proteome</keyword>
<feature type="transmembrane region" description="Helical" evidence="2">
    <location>
        <begin position="116"/>
        <end position="137"/>
    </location>
</feature>
<evidence type="ECO:0000256" key="2">
    <source>
        <dbReference type="SAM" id="Phobius"/>
    </source>
</evidence>
<keyword evidence="2" id="KW-1133">Transmembrane helix</keyword>
<reference evidence="3 4" key="1">
    <citation type="submission" date="2024-08" db="EMBL/GenBank/DDBJ databases">
        <title>Insights into the chromosomal genome structure of Flemingia macrophylla.</title>
        <authorList>
            <person name="Ding Y."/>
            <person name="Zhao Y."/>
            <person name="Bi W."/>
            <person name="Wu M."/>
            <person name="Zhao G."/>
            <person name="Gong Y."/>
            <person name="Li W."/>
            <person name="Zhang P."/>
        </authorList>
    </citation>
    <scope>NUCLEOTIDE SEQUENCE [LARGE SCALE GENOMIC DNA]</scope>
    <source>
        <strain evidence="3">DYQJB</strain>
        <tissue evidence="3">Leaf</tissue>
    </source>
</reference>
<keyword evidence="2" id="KW-0472">Membrane</keyword>